<dbReference type="Proteomes" id="UP000076154">
    <property type="component" value="Unassembled WGS sequence"/>
</dbReference>
<accession>A0A369JF05</accession>
<dbReference type="InParanoid" id="A0A369JF05"/>
<keyword evidence="3" id="KW-1185">Reference proteome</keyword>
<proteinExistence type="predicted"/>
<feature type="region of interest" description="Disordered" evidence="1">
    <location>
        <begin position="1"/>
        <end position="22"/>
    </location>
</feature>
<reference evidence="2" key="1">
    <citation type="submission" date="2018-04" db="EMBL/GenBank/DDBJ databases">
        <title>Whole genome sequencing of Hypsizygus marmoreus.</title>
        <authorList>
            <person name="Choi I.-G."/>
            <person name="Min B."/>
            <person name="Kim J.-G."/>
            <person name="Kim S."/>
            <person name="Oh Y.-L."/>
            <person name="Kong W.-S."/>
            <person name="Park H."/>
            <person name="Jeong J."/>
            <person name="Song E.-S."/>
        </authorList>
    </citation>
    <scope>NUCLEOTIDE SEQUENCE [LARGE SCALE GENOMIC DNA]</scope>
    <source>
        <strain evidence="2">51987-8</strain>
    </source>
</reference>
<evidence type="ECO:0000313" key="2">
    <source>
        <dbReference type="EMBL" id="RDB19780.1"/>
    </source>
</evidence>
<protein>
    <submittedName>
        <fullName evidence="2">Uncharacterized protein</fullName>
    </submittedName>
</protein>
<gene>
    <name evidence="2" type="ORF">Hypma_013151</name>
</gene>
<dbReference type="EMBL" id="LUEZ02000073">
    <property type="protein sequence ID" value="RDB19780.1"/>
    <property type="molecule type" value="Genomic_DNA"/>
</dbReference>
<dbReference type="AlphaFoldDB" id="A0A369JF05"/>
<sequence length="87" mass="9651">MGQVRNPPALAQRISNPAAPGGITYSQRHGLGVAGGGYDEVGSADLRKFGERLTIWTRTTFRAEEFRQSVRRSTRGYEPDEQVFPAR</sequence>
<evidence type="ECO:0000313" key="3">
    <source>
        <dbReference type="Proteomes" id="UP000076154"/>
    </source>
</evidence>
<organism evidence="2 3">
    <name type="scientific">Hypsizygus marmoreus</name>
    <name type="common">White beech mushroom</name>
    <name type="synonym">Agaricus marmoreus</name>
    <dbReference type="NCBI Taxonomy" id="39966"/>
    <lineage>
        <taxon>Eukaryota</taxon>
        <taxon>Fungi</taxon>
        <taxon>Dikarya</taxon>
        <taxon>Basidiomycota</taxon>
        <taxon>Agaricomycotina</taxon>
        <taxon>Agaricomycetes</taxon>
        <taxon>Agaricomycetidae</taxon>
        <taxon>Agaricales</taxon>
        <taxon>Tricholomatineae</taxon>
        <taxon>Lyophyllaceae</taxon>
        <taxon>Hypsizygus</taxon>
    </lineage>
</organism>
<feature type="region of interest" description="Disordered" evidence="1">
    <location>
        <begin position="68"/>
        <end position="87"/>
    </location>
</feature>
<evidence type="ECO:0000256" key="1">
    <source>
        <dbReference type="SAM" id="MobiDB-lite"/>
    </source>
</evidence>
<comment type="caution">
    <text evidence="2">The sequence shown here is derived from an EMBL/GenBank/DDBJ whole genome shotgun (WGS) entry which is preliminary data.</text>
</comment>
<name>A0A369JF05_HYPMA</name>